<reference evidence="1 2" key="2">
    <citation type="journal article" date="2022" name="Mol. Ecol. Resour.">
        <title>The genomes of chicory, endive, great burdock and yacon provide insights into Asteraceae paleo-polyploidization history and plant inulin production.</title>
        <authorList>
            <person name="Fan W."/>
            <person name="Wang S."/>
            <person name="Wang H."/>
            <person name="Wang A."/>
            <person name="Jiang F."/>
            <person name="Liu H."/>
            <person name="Zhao H."/>
            <person name="Xu D."/>
            <person name="Zhang Y."/>
        </authorList>
    </citation>
    <scope>NUCLEOTIDE SEQUENCE [LARGE SCALE GENOMIC DNA]</scope>
    <source>
        <strain evidence="2">cv. Yunnan</strain>
        <tissue evidence="1">Leaves</tissue>
    </source>
</reference>
<proteinExistence type="predicted"/>
<accession>A0ACB9HBJ0</accession>
<organism evidence="1 2">
    <name type="scientific">Smallanthus sonchifolius</name>
    <dbReference type="NCBI Taxonomy" id="185202"/>
    <lineage>
        <taxon>Eukaryota</taxon>
        <taxon>Viridiplantae</taxon>
        <taxon>Streptophyta</taxon>
        <taxon>Embryophyta</taxon>
        <taxon>Tracheophyta</taxon>
        <taxon>Spermatophyta</taxon>
        <taxon>Magnoliopsida</taxon>
        <taxon>eudicotyledons</taxon>
        <taxon>Gunneridae</taxon>
        <taxon>Pentapetalae</taxon>
        <taxon>asterids</taxon>
        <taxon>campanulids</taxon>
        <taxon>Asterales</taxon>
        <taxon>Asteraceae</taxon>
        <taxon>Asteroideae</taxon>
        <taxon>Heliantheae alliance</taxon>
        <taxon>Millerieae</taxon>
        <taxon>Smallanthus</taxon>
    </lineage>
</organism>
<evidence type="ECO:0000313" key="1">
    <source>
        <dbReference type="EMBL" id="KAI3793087.1"/>
    </source>
</evidence>
<keyword evidence="2" id="KW-1185">Reference proteome</keyword>
<sequence>MTHDIPIAIELSLPYLDGDKFGAVRKVYTPAKDGVEAAIWQLAKAYIAMNDSGVPQLISHWLNTHAVIEPFIIASNRQLSVFHEINKHLHPHFRDTMNINAAARNLLINSEGIQYS</sequence>
<dbReference type="Proteomes" id="UP001056120">
    <property type="component" value="Linkage Group LG12"/>
</dbReference>
<protein>
    <submittedName>
        <fullName evidence="1">Uncharacterized protein</fullName>
    </submittedName>
</protein>
<name>A0ACB9HBJ0_9ASTR</name>
<gene>
    <name evidence="1" type="ORF">L1987_35700</name>
</gene>
<comment type="caution">
    <text evidence="1">The sequence shown here is derived from an EMBL/GenBank/DDBJ whole genome shotgun (WGS) entry which is preliminary data.</text>
</comment>
<evidence type="ECO:0000313" key="2">
    <source>
        <dbReference type="Proteomes" id="UP001056120"/>
    </source>
</evidence>
<dbReference type="EMBL" id="CM042029">
    <property type="protein sequence ID" value="KAI3793087.1"/>
    <property type="molecule type" value="Genomic_DNA"/>
</dbReference>
<reference evidence="2" key="1">
    <citation type="journal article" date="2022" name="Mol. Ecol. Resour.">
        <title>The genomes of chicory, endive, great burdock and yacon provide insights into Asteraceae palaeo-polyploidization history and plant inulin production.</title>
        <authorList>
            <person name="Fan W."/>
            <person name="Wang S."/>
            <person name="Wang H."/>
            <person name="Wang A."/>
            <person name="Jiang F."/>
            <person name="Liu H."/>
            <person name="Zhao H."/>
            <person name="Xu D."/>
            <person name="Zhang Y."/>
        </authorList>
    </citation>
    <scope>NUCLEOTIDE SEQUENCE [LARGE SCALE GENOMIC DNA]</scope>
    <source>
        <strain evidence="2">cv. Yunnan</strain>
    </source>
</reference>